<dbReference type="EMBL" id="LLXL01000474">
    <property type="protein sequence ID" value="PKK71917.1"/>
    <property type="molecule type" value="Genomic_DNA"/>
</dbReference>
<sequence>MPGLVYTARARSNIHFFSNDKNYLVLFQLCDIDIGIISIANNDDDIRSSDEEIDEYLTFNTIAFMDDTTLISRDKISLEKMIKICHEFFTINDIQVDIKKNEFIKINSFYLRHDNKRKNMATQEYYEQPLDIVLPLFYLSTPRHRMDTNEQEPTMSSNRFCCSAADIFRSSPV</sequence>
<evidence type="ECO:0000313" key="2">
    <source>
        <dbReference type="Proteomes" id="UP000233469"/>
    </source>
</evidence>
<protein>
    <recommendedName>
        <fullName evidence="3">Reverse transcriptase domain-containing protein</fullName>
    </recommendedName>
</protein>
<dbReference type="Proteomes" id="UP000233469">
    <property type="component" value="Unassembled WGS sequence"/>
</dbReference>
<evidence type="ECO:0000313" key="1">
    <source>
        <dbReference type="EMBL" id="PKK71917.1"/>
    </source>
</evidence>
<accession>A0A2N1NDB5</accession>
<reference evidence="1 2" key="1">
    <citation type="submission" date="2016-04" db="EMBL/GenBank/DDBJ databases">
        <title>Genome analyses suggest a sexual origin of heterokaryosis in a supposedly ancient asexual fungus.</title>
        <authorList>
            <person name="Ropars J."/>
            <person name="Sedzielewska K."/>
            <person name="Noel J."/>
            <person name="Charron P."/>
            <person name="Farinelli L."/>
            <person name="Marton T."/>
            <person name="Kruger M."/>
            <person name="Pelin A."/>
            <person name="Brachmann A."/>
            <person name="Corradi N."/>
        </authorList>
    </citation>
    <scope>NUCLEOTIDE SEQUENCE [LARGE SCALE GENOMIC DNA]</scope>
    <source>
        <strain evidence="1 2">C2</strain>
    </source>
</reference>
<organism evidence="1 2">
    <name type="scientific">Rhizophagus irregularis</name>
    <dbReference type="NCBI Taxonomy" id="588596"/>
    <lineage>
        <taxon>Eukaryota</taxon>
        <taxon>Fungi</taxon>
        <taxon>Fungi incertae sedis</taxon>
        <taxon>Mucoromycota</taxon>
        <taxon>Glomeromycotina</taxon>
        <taxon>Glomeromycetes</taxon>
        <taxon>Glomerales</taxon>
        <taxon>Glomeraceae</taxon>
        <taxon>Rhizophagus</taxon>
    </lineage>
</organism>
<evidence type="ECO:0008006" key="3">
    <source>
        <dbReference type="Google" id="ProtNLM"/>
    </source>
</evidence>
<name>A0A2N1NDB5_9GLOM</name>
<comment type="caution">
    <text evidence="1">The sequence shown here is derived from an EMBL/GenBank/DDBJ whole genome shotgun (WGS) entry which is preliminary data.</text>
</comment>
<dbReference type="AlphaFoldDB" id="A0A2N1NDB5"/>
<gene>
    <name evidence="1" type="ORF">RhiirC2_777811</name>
</gene>
<proteinExistence type="predicted"/>
<reference evidence="1 2" key="2">
    <citation type="submission" date="2017-10" db="EMBL/GenBank/DDBJ databases">
        <title>Extensive intraspecific genome diversity in a model arbuscular mycorrhizal fungus.</title>
        <authorList>
            <person name="Chen E.C.H."/>
            <person name="Morin E."/>
            <person name="Baudet D."/>
            <person name="Noel J."/>
            <person name="Ndikumana S."/>
            <person name="Charron P."/>
            <person name="St-Onge C."/>
            <person name="Giorgi J."/>
            <person name="Grigoriev I.V."/>
            <person name="Roux C."/>
            <person name="Martin F.M."/>
            <person name="Corradi N."/>
        </authorList>
    </citation>
    <scope>NUCLEOTIDE SEQUENCE [LARGE SCALE GENOMIC DNA]</scope>
    <source>
        <strain evidence="1 2">C2</strain>
    </source>
</reference>